<gene>
    <name evidence="4" type="ORF">KI387_001701</name>
</gene>
<feature type="compositionally biased region" description="Basic residues" evidence="2">
    <location>
        <begin position="121"/>
        <end position="130"/>
    </location>
</feature>
<name>A0AA38GWQ8_TAXCH</name>
<evidence type="ECO:0000313" key="5">
    <source>
        <dbReference type="Proteomes" id="UP000824469"/>
    </source>
</evidence>
<dbReference type="PANTHER" id="PTHR35489:SF2">
    <property type="entry name" value="TITAN9"/>
    <property type="match status" value="1"/>
</dbReference>
<evidence type="ECO:0000256" key="2">
    <source>
        <dbReference type="SAM" id="MobiDB-lite"/>
    </source>
</evidence>
<feature type="domain" description="DUF7806" evidence="3">
    <location>
        <begin position="488"/>
        <end position="581"/>
    </location>
</feature>
<organism evidence="4 5">
    <name type="scientific">Taxus chinensis</name>
    <name type="common">Chinese yew</name>
    <name type="synonym">Taxus wallichiana var. chinensis</name>
    <dbReference type="NCBI Taxonomy" id="29808"/>
    <lineage>
        <taxon>Eukaryota</taxon>
        <taxon>Viridiplantae</taxon>
        <taxon>Streptophyta</taxon>
        <taxon>Embryophyta</taxon>
        <taxon>Tracheophyta</taxon>
        <taxon>Spermatophyta</taxon>
        <taxon>Pinopsida</taxon>
        <taxon>Pinidae</taxon>
        <taxon>Conifers II</taxon>
        <taxon>Cupressales</taxon>
        <taxon>Taxaceae</taxon>
        <taxon>Taxus</taxon>
    </lineage>
</organism>
<dbReference type="PANTHER" id="PTHR35489">
    <property type="entry name" value="TITAN9"/>
    <property type="match status" value="1"/>
</dbReference>
<proteinExistence type="predicted"/>
<evidence type="ECO:0000313" key="4">
    <source>
        <dbReference type="EMBL" id="KAH9329593.1"/>
    </source>
</evidence>
<dbReference type="Proteomes" id="UP000824469">
    <property type="component" value="Unassembled WGS sequence"/>
</dbReference>
<sequence length="592" mass="65128">MGQRRNKKSLAVVGPTLTSILNSDSSHSSIEKGSRKITAVENNGNDNGNDTAPLNDISTTRLRNRGKKSGKENGVEIQADCENPSQRRSRRIQAKTVQGTLGNDNKENVSPCGTPLVSSTVKRKRAAKRRSNLEGSQVRRSKRSRVAGFSRDDVYLRKQLGKECEVKGASGAPQRPLSPGTGADAVETCSNSVPSRPAVNSKLDVHIISDDGGSPNVPGAKDTSLHNCQNNDNEDDGHSSAIIIAEMHEAYSKLHAKYRKFKAGKLDGFEAYIEQQTEKFNTYISVAEGLLEHLRNDNNRLRLEANESTALNRVRLLEHQNAECQSDLLVERSKNLALLKEVKRLERLLSDRKNMNKLAQNTNQQCQDASTQSFPSSEKSVVLQPERHEATVDLSRSGLQRLSKNCTSKEAMVQTEVIKNTVDNFCLQSQVTLEEPENSLICNGPARGMATIFSQADVCAPTQGDKLIPEDTLKGDSSNVGCARETGLFQMILQCTLGLQFSIVTEGDELEVLALHESSGFSFTLKCLSAEDDPKLKKNWQLLYCCVSLGTLRKIAPDWMKEEIVFSIGQVNLFFGRILQVANGQGNDLLAR</sequence>
<dbReference type="AlphaFoldDB" id="A0AA38GWQ8"/>
<evidence type="ECO:0000256" key="1">
    <source>
        <dbReference type="SAM" id="Coils"/>
    </source>
</evidence>
<feature type="coiled-coil region" evidence="1">
    <location>
        <begin position="284"/>
        <end position="311"/>
    </location>
</feature>
<reference evidence="4 5" key="1">
    <citation type="journal article" date="2021" name="Nat. Plants">
        <title>The Taxus genome provides insights into paclitaxel biosynthesis.</title>
        <authorList>
            <person name="Xiong X."/>
            <person name="Gou J."/>
            <person name="Liao Q."/>
            <person name="Li Y."/>
            <person name="Zhou Q."/>
            <person name="Bi G."/>
            <person name="Li C."/>
            <person name="Du R."/>
            <person name="Wang X."/>
            <person name="Sun T."/>
            <person name="Guo L."/>
            <person name="Liang H."/>
            <person name="Lu P."/>
            <person name="Wu Y."/>
            <person name="Zhang Z."/>
            <person name="Ro D.K."/>
            <person name="Shang Y."/>
            <person name="Huang S."/>
            <person name="Yan J."/>
        </authorList>
    </citation>
    <scope>NUCLEOTIDE SEQUENCE [LARGE SCALE GENOMIC DNA]</scope>
    <source>
        <strain evidence="4">Ta-2019</strain>
    </source>
</reference>
<protein>
    <recommendedName>
        <fullName evidence="3">DUF7806 domain-containing protein</fullName>
    </recommendedName>
</protein>
<dbReference type="OMA" id="IQADCEN"/>
<keyword evidence="1" id="KW-0175">Coiled coil</keyword>
<evidence type="ECO:0000259" key="3">
    <source>
        <dbReference type="Pfam" id="PF25091"/>
    </source>
</evidence>
<accession>A0AA38GWQ8</accession>
<dbReference type="Pfam" id="PF25091">
    <property type="entry name" value="DUF7806"/>
    <property type="match status" value="1"/>
</dbReference>
<feature type="coiled-coil region" evidence="1">
    <location>
        <begin position="345"/>
        <end position="372"/>
    </location>
</feature>
<dbReference type="InterPro" id="IPR056708">
    <property type="entry name" value="DUF7806"/>
</dbReference>
<feature type="region of interest" description="Disordered" evidence="2">
    <location>
        <begin position="21"/>
        <end position="145"/>
    </location>
</feature>
<feature type="region of interest" description="Disordered" evidence="2">
    <location>
        <begin position="166"/>
        <end position="195"/>
    </location>
</feature>
<comment type="caution">
    <text evidence="4">The sequence shown here is derived from an EMBL/GenBank/DDBJ whole genome shotgun (WGS) entry which is preliminary data.</text>
</comment>
<keyword evidence="5" id="KW-1185">Reference proteome</keyword>
<feature type="compositionally biased region" description="Polar residues" evidence="2">
    <location>
        <begin position="40"/>
        <end position="61"/>
    </location>
</feature>
<dbReference type="EMBL" id="JAHRHJ020000001">
    <property type="protein sequence ID" value="KAH9329593.1"/>
    <property type="molecule type" value="Genomic_DNA"/>
</dbReference>